<evidence type="ECO:0000313" key="3">
    <source>
        <dbReference type="EMBL" id="MET4581952.1"/>
    </source>
</evidence>
<keyword evidence="1" id="KW-0378">Hydrolase</keyword>
<proteinExistence type="predicted"/>
<dbReference type="PANTHER" id="PTHR43283">
    <property type="entry name" value="BETA-LACTAMASE-RELATED"/>
    <property type="match status" value="1"/>
</dbReference>
<dbReference type="Gene3D" id="3.40.710.10">
    <property type="entry name" value="DD-peptidase/beta-lactamase superfamily"/>
    <property type="match status" value="1"/>
</dbReference>
<feature type="domain" description="Beta-lactamase-related" evidence="2">
    <location>
        <begin position="20"/>
        <end position="342"/>
    </location>
</feature>
<dbReference type="InterPro" id="IPR012338">
    <property type="entry name" value="Beta-lactam/transpept-like"/>
</dbReference>
<dbReference type="EMBL" id="JBEPSJ010000001">
    <property type="protein sequence ID" value="MET4581952.1"/>
    <property type="molecule type" value="Genomic_DNA"/>
</dbReference>
<protein>
    <submittedName>
        <fullName evidence="3">CubicO group peptidase (Beta-lactamase class C family)</fullName>
    </submittedName>
</protein>
<dbReference type="PANTHER" id="PTHR43283:SF11">
    <property type="entry name" value="BETA-LACTAMASE-RELATED DOMAIN-CONTAINING PROTEIN"/>
    <property type="match status" value="1"/>
</dbReference>
<dbReference type="Proteomes" id="UP001549257">
    <property type="component" value="Unassembled WGS sequence"/>
</dbReference>
<dbReference type="Pfam" id="PF00144">
    <property type="entry name" value="Beta-lactamase"/>
    <property type="match status" value="1"/>
</dbReference>
<accession>A0ABV2QN57</accession>
<dbReference type="SUPFAM" id="SSF56601">
    <property type="entry name" value="beta-lactamase/transpeptidase-like"/>
    <property type="match status" value="1"/>
</dbReference>
<evidence type="ECO:0000256" key="1">
    <source>
        <dbReference type="ARBA" id="ARBA00022801"/>
    </source>
</evidence>
<organism evidence="3 4">
    <name type="scientific">Conyzicola nivalis</name>
    <dbReference type="NCBI Taxonomy" id="1477021"/>
    <lineage>
        <taxon>Bacteria</taxon>
        <taxon>Bacillati</taxon>
        <taxon>Actinomycetota</taxon>
        <taxon>Actinomycetes</taxon>
        <taxon>Micrococcales</taxon>
        <taxon>Microbacteriaceae</taxon>
        <taxon>Conyzicola</taxon>
    </lineage>
</organism>
<comment type="caution">
    <text evidence="3">The sequence shown here is derived from an EMBL/GenBank/DDBJ whole genome shotgun (WGS) entry which is preliminary data.</text>
</comment>
<gene>
    <name evidence="3" type="ORF">ABIE21_001442</name>
</gene>
<keyword evidence="4" id="KW-1185">Reference proteome</keyword>
<dbReference type="RefSeq" id="WP_354024109.1">
    <property type="nucleotide sequence ID" value="NZ_JBEPSJ010000001.1"/>
</dbReference>
<dbReference type="InterPro" id="IPR050789">
    <property type="entry name" value="Diverse_Enzym_Activities"/>
</dbReference>
<reference evidence="3 4" key="1">
    <citation type="submission" date="2024-06" db="EMBL/GenBank/DDBJ databases">
        <title>Sorghum-associated microbial communities from plants grown in Nebraska, USA.</title>
        <authorList>
            <person name="Schachtman D."/>
        </authorList>
    </citation>
    <scope>NUCLEOTIDE SEQUENCE [LARGE SCALE GENOMIC DNA]</scope>
    <source>
        <strain evidence="3 4">2857</strain>
    </source>
</reference>
<evidence type="ECO:0000313" key="4">
    <source>
        <dbReference type="Proteomes" id="UP001549257"/>
    </source>
</evidence>
<dbReference type="InterPro" id="IPR001466">
    <property type="entry name" value="Beta-lactam-related"/>
</dbReference>
<evidence type="ECO:0000259" key="2">
    <source>
        <dbReference type="Pfam" id="PF00144"/>
    </source>
</evidence>
<sequence length="352" mass="37230">MTSLDTLLTEATSGDRPVASAAVAMVSIDGDVVEAFAGVHTRAHGDGGVPPAPTSMDTRFDLASITKLFTAAALLVALDERGLRDHDLVADVLPEFRDGRARATTFADLLRHTAGWPAEWPDRVRDDGAWRRFRSAQPEATPGDRHRYSCVGYIWAGLAAEAVAGERLDAVVRRVILDPLGLQETGFAPEAALRGSIAATEVQPPRGLVHGKVHDETAWALGGIAGNAGLFGSAADLLRFAELLRRGGTTGSRRVLPEWVVEAMTTDRLPSAVGERPPYGQALGPRIADTAWMGSLAARGAIGHTGFTGTSLLTVPGGAHSVIILTNRVHPSRHGPDLGALRRRIADDAAHL</sequence>
<name>A0ABV2QN57_9MICO</name>